<comment type="caution">
    <text evidence="3">The sequence shown here is derived from an EMBL/GenBank/DDBJ whole genome shotgun (WGS) entry which is preliminary data.</text>
</comment>
<keyword evidence="1" id="KW-0732">Signal</keyword>
<evidence type="ECO:0000256" key="1">
    <source>
        <dbReference type="SAM" id="SignalP"/>
    </source>
</evidence>
<dbReference type="InterPro" id="IPR007893">
    <property type="entry name" value="Spore_coat_U/FanG"/>
</dbReference>
<evidence type="ECO:0000259" key="2">
    <source>
        <dbReference type="Pfam" id="PF05229"/>
    </source>
</evidence>
<dbReference type="PANTHER" id="PTHR37089">
    <property type="entry name" value="PROTEIN U-RELATED"/>
    <property type="match status" value="1"/>
</dbReference>
<feature type="domain" description="Spore coat protein U/FanG" evidence="2">
    <location>
        <begin position="30"/>
        <end position="167"/>
    </location>
</feature>
<dbReference type="EMBL" id="QYUK01000011">
    <property type="protein sequence ID" value="RJF88090.1"/>
    <property type="molecule type" value="Genomic_DNA"/>
</dbReference>
<feature type="signal peptide" evidence="1">
    <location>
        <begin position="1"/>
        <end position="26"/>
    </location>
</feature>
<accession>A0A418WDM4</accession>
<organism evidence="3 4">
    <name type="scientific">Oleomonas cavernae</name>
    <dbReference type="NCBI Taxonomy" id="2320859"/>
    <lineage>
        <taxon>Bacteria</taxon>
        <taxon>Pseudomonadati</taxon>
        <taxon>Pseudomonadota</taxon>
        <taxon>Alphaproteobacteria</taxon>
        <taxon>Acetobacterales</taxon>
        <taxon>Acetobacteraceae</taxon>
        <taxon>Oleomonas</taxon>
    </lineage>
</organism>
<dbReference type="Pfam" id="PF05229">
    <property type="entry name" value="SCPU"/>
    <property type="match status" value="1"/>
</dbReference>
<sequence length="170" mass="17336">MEATMRSPAGLSTIVAVLAMASTAHADTATAVMTPTMTVAANCIVTASDLDFGAYNPLAPAPGDAATTLQVTCTNTTTYAVKLGLGTGAGATFAQRRMTGLTFTTQTLIYSLYTDAGRSQLWGDGTGGSGTAAGTGSGTAQTLTVYGRIPIGQFPRVDSYKDTVNVTINY</sequence>
<dbReference type="InterPro" id="IPR053167">
    <property type="entry name" value="Spore_coat_component"/>
</dbReference>
<evidence type="ECO:0000313" key="4">
    <source>
        <dbReference type="Proteomes" id="UP000284605"/>
    </source>
</evidence>
<keyword evidence="4" id="KW-1185">Reference proteome</keyword>
<dbReference type="AlphaFoldDB" id="A0A418WDM4"/>
<dbReference type="SMART" id="SM00972">
    <property type="entry name" value="SCPU"/>
    <property type="match status" value="1"/>
</dbReference>
<dbReference type="PANTHER" id="PTHR37089:SF4">
    <property type="entry name" value="EXPORTED PROTEIN"/>
    <property type="match status" value="1"/>
</dbReference>
<dbReference type="Proteomes" id="UP000284605">
    <property type="component" value="Unassembled WGS sequence"/>
</dbReference>
<protein>
    <submittedName>
        <fullName evidence="3">SCPU domain-containing protein</fullName>
    </submittedName>
</protein>
<reference evidence="3 4" key="1">
    <citation type="submission" date="2018-09" db="EMBL/GenBank/DDBJ databases">
        <authorList>
            <person name="Zhu H."/>
        </authorList>
    </citation>
    <scope>NUCLEOTIDE SEQUENCE [LARGE SCALE GENOMIC DNA]</scope>
    <source>
        <strain evidence="3 4">K1W22B-8</strain>
    </source>
</reference>
<dbReference type="OrthoDB" id="7478692at2"/>
<gene>
    <name evidence="3" type="ORF">D3874_14565</name>
</gene>
<proteinExistence type="predicted"/>
<evidence type="ECO:0000313" key="3">
    <source>
        <dbReference type="EMBL" id="RJF88090.1"/>
    </source>
</evidence>
<name>A0A418WDM4_9PROT</name>
<feature type="chain" id="PRO_5019180182" evidence="1">
    <location>
        <begin position="27"/>
        <end position="170"/>
    </location>
</feature>